<gene>
    <name evidence="2" type="ORF">BDEG_24357</name>
</gene>
<dbReference type="Pfam" id="PF00004">
    <property type="entry name" value="AAA"/>
    <property type="match status" value="1"/>
</dbReference>
<reference evidence="2 3" key="2">
    <citation type="submission" date="2016-05" db="EMBL/GenBank/DDBJ databases">
        <title>Lineage-specific infection strategies underlie the spectrum of fungal disease in amphibians.</title>
        <authorList>
            <person name="Cuomo C.A."/>
            <person name="Farrer R.A."/>
            <person name="James T."/>
            <person name="Longcore J."/>
            <person name="Birren B."/>
        </authorList>
    </citation>
    <scope>NUCLEOTIDE SEQUENCE [LARGE SCALE GENOMIC DNA]</scope>
    <source>
        <strain evidence="2 3">JEL423</strain>
    </source>
</reference>
<dbReference type="STRING" id="403673.A0A177WMI1"/>
<dbReference type="Proteomes" id="UP000077115">
    <property type="component" value="Unassembled WGS sequence"/>
</dbReference>
<evidence type="ECO:0000313" key="2">
    <source>
        <dbReference type="EMBL" id="OAJ40650.1"/>
    </source>
</evidence>
<evidence type="ECO:0000259" key="1">
    <source>
        <dbReference type="Pfam" id="PF00004"/>
    </source>
</evidence>
<dbReference type="VEuPathDB" id="FungiDB:BDEG_24357"/>
<dbReference type="InterPro" id="IPR003959">
    <property type="entry name" value="ATPase_AAA_core"/>
</dbReference>
<dbReference type="InterPro" id="IPR027417">
    <property type="entry name" value="P-loop_NTPase"/>
</dbReference>
<evidence type="ECO:0000313" key="3">
    <source>
        <dbReference type="Proteomes" id="UP000077115"/>
    </source>
</evidence>
<name>A0A177WMI1_BATDL</name>
<dbReference type="eggNOG" id="KOG0730">
    <property type="taxonomic scope" value="Eukaryota"/>
</dbReference>
<dbReference type="GO" id="GO:0005524">
    <property type="term" value="F:ATP binding"/>
    <property type="evidence" value="ECO:0007669"/>
    <property type="project" value="InterPro"/>
</dbReference>
<dbReference type="Gene3D" id="3.40.50.300">
    <property type="entry name" value="P-loop containing nucleotide triphosphate hydrolases"/>
    <property type="match status" value="1"/>
</dbReference>
<dbReference type="GO" id="GO:0016887">
    <property type="term" value="F:ATP hydrolysis activity"/>
    <property type="evidence" value="ECO:0007669"/>
    <property type="project" value="InterPro"/>
</dbReference>
<dbReference type="EMBL" id="DS022304">
    <property type="protein sequence ID" value="OAJ40650.1"/>
    <property type="molecule type" value="Genomic_DNA"/>
</dbReference>
<protein>
    <recommendedName>
        <fullName evidence="1">ATPase AAA-type core domain-containing protein</fullName>
    </recommendedName>
</protein>
<sequence length="357" mass="39138">MSRGQCDLFKSSEDSDDSFILLSASLQKTPTAAGFGPFVRVTIKQNHILNQTAYITIPVYVRYVPDSIIPTTNPDDLVVSEYLASMLWLDGQRPSIHDPIDVIVEKLEGSDILTARAVTLKLVDFMNCTRYQFLNDNTSLLSLKLSGKLLCKGMTFSLDWLDGKTIRFIVENIAALASQSLDNQSVVDSELISVCMCCTSASTLFTVLPRTPSSLAFFPPPEKIVESKSPPWFPGLEPAFNALSKTINCILFSMGDPAYPPTKQADSDMDQITSFTNIRGLLVAGVAGSGKSCLVRGFVEQMGIPWSVIDAIQLISSREGDFEYLLLDAISSRSHYPNTHSIVIIDDIENVLAAGKF</sequence>
<feature type="domain" description="ATPase AAA-type core" evidence="1">
    <location>
        <begin position="281"/>
        <end position="353"/>
    </location>
</feature>
<dbReference type="SUPFAM" id="SSF52540">
    <property type="entry name" value="P-loop containing nucleoside triphosphate hydrolases"/>
    <property type="match status" value="1"/>
</dbReference>
<organism evidence="2 3">
    <name type="scientific">Batrachochytrium dendrobatidis (strain JEL423)</name>
    <dbReference type="NCBI Taxonomy" id="403673"/>
    <lineage>
        <taxon>Eukaryota</taxon>
        <taxon>Fungi</taxon>
        <taxon>Fungi incertae sedis</taxon>
        <taxon>Chytridiomycota</taxon>
        <taxon>Chytridiomycota incertae sedis</taxon>
        <taxon>Chytridiomycetes</taxon>
        <taxon>Rhizophydiales</taxon>
        <taxon>Rhizophydiales incertae sedis</taxon>
        <taxon>Batrachochytrium</taxon>
    </lineage>
</organism>
<reference evidence="2 3" key="1">
    <citation type="submission" date="2006-10" db="EMBL/GenBank/DDBJ databases">
        <title>The Genome Sequence of Batrachochytrium dendrobatidis JEL423.</title>
        <authorList>
            <consortium name="The Broad Institute Genome Sequencing Platform"/>
            <person name="Birren B."/>
            <person name="Lander E."/>
            <person name="Galagan J."/>
            <person name="Cuomo C."/>
            <person name="Devon K."/>
            <person name="Jaffe D."/>
            <person name="Butler J."/>
            <person name="Alvarez P."/>
            <person name="Gnerre S."/>
            <person name="Grabherr M."/>
            <person name="Kleber M."/>
            <person name="Mauceli E."/>
            <person name="Brockman W."/>
            <person name="Young S."/>
            <person name="LaButti K."/>
            <person name="Sykes S."/>
            <person name="DeCaprio D."/>
            <person name="Crawford M."/>
            <person name="Koehrsen M."/>
            <person name="Engels R."/>
            <person name="Montgomery P."/>
            <person name="Pearson M."/>
            <person name="Howarth C."/>
            <person name="Larson L."/>
            <person name="White J."/>
            <person name="O'Leary S."/>
            <person name="Kodira C."/>
            <person name="Zeng Q."/>
            <person name="Yandava C."/>
            <person name="Alvarado L."/>
            <person name="Longcore J."/>
            <person name="James T."/>
        </authorList>
    </citation>
    <scope>NUCLEOTIDE SEQUENCE [LARGE SCALE GENOMIC DNA]</scope>
    <source>
        <strain evidence="2 3">JEL423</strain>
    </source>
</reference>
<proteinExistence type="predicted"/>
<dbReference type="AlphaFoldDB" id="A0A177WMI1"/>
<accession>A0A177WMI1</accession>